<dbReference type="GO" id="GO:0043130">
    <property type="term" value="F:ubiquitin binding"/>
    <property type="evidence" value="ECO:0007669"/>
    <property type="project" value="InterPro"/>
</dbReference>
<dbReference type="GO" id="GO:0016020">
    <property type="term" value="C:membrane"/>
    <property type="evidence" value="ECO:0007669"/>
    <property type="project" value="UniProtKB-SubCell"/>
</dbReference>
<dbReference type="AlphaFoldDB" id="A0A2H9ZZN1"/>
<keyword evidence="8" id="KW-1185">Reference proteome</keyword>
<evidence type="ECO:0000256" key="4">
    <source>
        <dbReference type="ARBA" id="ARBA00023136"/>
    </source>
</evidence>
<dbReference type="PROSITE" id="PS50179">
    <property type="entry name" value="VHS"/>
    <property type="match status" value="1"/>
</dbReference>
<dbReference type="OrthoDB" id="2018246at2759"/>
<proteinExistence type="inferred from homology"/>
<dbReference type="SUPFAM" id="SSF48464">
    <property type="entry name" value="ENTH/VHS domain"/>
    <property type="match status" value="1"/>
</dbReference>
<dbReference type="Proteomes" id="UP000236161">
    <property type="component" value="Unassembled WGS sequence"/>
</dbReference>
<dbReference type="PANTHER" id="PTHR45898:SF4">
    <property type="entry name" value="TARGET OF MYB PROTEIN 1"/>
    <property type="match status" value="1"/>
</dbReference>
<dbReference type="GO" id="GO:0005737">
    <property type="term" value="C:cytoplasm"/>
    <property type="evidence" value="ECO:0007669"/>
    <property type="project" value="UniProtKB-ARBA"/>
</dbReference>
<dbReference type="CDD" id="cd03561">
    <property type="entry name" value="VHS"/>
    <property type="match status" value="1"/>
</dbReference>
<protein>
    <recommendedName>
        <fullName evidence="6">VHS domain-containing protein</fullName>
    </recommendedName>
</protein>
<dbReference type="SMART" id="SM00288">
    <property type="entry name" value="VHS"/>
    <property type="match status" value="1"/>
</dbReference>
<dbReference type="PANTHER" id="PTHR45898">
    <property type="entry name" value="TOM1-LIKE PROTEIN"/>
    <property type="match status" value="1"/>
</dbReference>
<evidence type="ECO:0000256" key="5">
    <source>
        <dbReference type="SAM" id="MobiDB-lite"/>
    </source>
</evidence>
<dbReference type="InterPro" id="IPR008942">
    <property type="entry name" value="ENTH_VHS"/>
</dbReference>
<dbReference type="Pfam" id="PF00790">
    <property type="entry name" value="VHS"/>
    <property type="match status" value="1"/>
</dbReference>
<dbReference type="InterPro" id="IPR002014">
    <property type="entry name" value="VHS_dom"/>
</dbReference>
<dbReference type="Gene3D" id="1.25.40.90">
    <property type="match status" value="1"/>
</dbReference>
<dbReference type="InterPro" id="IPR044836">
    <property type="entry name" value="TOL_plant"/>
</dbReference>
<evidence type="ECO:0000313" key="7">
    <source>
        <dbReference type="EMBL" id="PKA48732.1"/>
    </source>
</evidence>
<evidence type="ECO:0000256" key="3">
    <source>
        <dbReference type="ARBA" id="ARBA00022448"/>
    </source>
</evidence>
<dbReference type="STRING" id="1088818.A0A2H9ZZN1"/>
<accession>A0A2H9ZZN1</accession>
<evidence type="ECO:0000313" key="8">
    <source>
        <dbReference type="Proteomes" id="UP000236161"/>
    </source>
</evidence>
<keyword evidence="4" id="KW-0472">Membrane</keyword>
<evidence type="ECO:0000259" key="6">
    <source>
        <dbReference type="PROSITE" id="PS50179"/>
    </source>
</evidence>
<evidence type="ECO:0000256" key="1">
    <source>
        <dbReference type="ARBA" id="ARBA00004370"/>
    </source>
</evidence>
<dbReference type="FunFam" id="1.25.40.90:FF:000028">
    <property type="entry name" value="TOM1-like protein 2"/>
    <property type="match status" value="1"/>
</dbReference>
<keyword evidence="3" id="KW-0813">Transport</keyword>
<reference evidence="7 8" key="1">
    <citation type="journal article" date="2017" name="Nature">
        <title>The Apostasia genome and the evolution of orchids.</title>
        <authorList>
            <person name="Zhang G.Q."/>
            <person name="Liu K.W."/>
            <person name="Li Z."/>
            <person name="Lohaus R."/>
            <person name="Hsiao Y.Y."/>
            <person name="Niu S.C."/>
            <person name="Wang J.Y."/>
            <person name="Lin Y.C."/>
            <person name="Xu Q."/>
            <person name="Chen L.J."/>
            <person name="Yoshida K."/>
            <person name="Fujiwara S."/>
            <person name="Wang Z.W."/>
            <person name="Zhang Y.Q."/>
            <person name="Mitsuda N."/>
            <person name="Wang M."/>
            <person name="Liu G.H."/>
            <person name="Pecoraro L."/>
            <person name="Huang H.X."/>
            <person name="Xiao X.J."/>
            <person name="Lin M."/>
            <person name="Wu X.Y."/>
            <person name="Wu W.L."/>
            <person name="Chen Y.Y."/>
            <person name="Chang S.B."/>
            <person name="Sakamoto S."/>
            <person name="Ohme-Takagi M."/>
            <person name="Yagi M."/>
            <person name="Zeng S.J."/>
            <person name="Shen C.Y."/>
            <person name="Yeh C.M."/>
            <person name="Luo Y.B."/>
            <person name="Tsai W.C."/>
            <person name="Van de Peer Y."/>
            <person name="Liu Z.J."/>
        </authorList>
    </citation>
    <scope>NUCLEOTIDE SEQUENCE [LARGE SCALE GENOMIC DNA]</scope>
    <source>
        <strain evidence="8">cv. Shenzhen</strain>
        <tissue evidence="7">Stem</tissue>
    </source>
</reference>
<dbReference type="GO" id="GO:0043328">
    <property type="term" value="P:protein transport to vacuole involved in ubiquitin-dependent protein catabolic process via the multivesicular body sorting pathway"/>
    <property type="evidence" value="ECO:0007669"/>
    <property type="project" value="InterPro"/>
</dbReference>
<evidence type="ECO:0000256" key="2">
    <source>
        <dbReference type="ARBA" id="ARBA00007708"/>
    </source>
</evidence>
<dbReference type="GO" id="GO:0035091">
    <property type="term" value="F:phosphatidylinositol binding"/>
    <property type="evidence" value="ECO:0007669"/>
    <property type="project" value="InterPro"/>
</dbReference>
<comment type="subcellular location">
    <subcellularLocation>
        <location evidence="1">Membrane</location>
    </subcellularLocation>
</comment>
<feature type="domain" description="VHS" evidence="6">
    <location>
        <begin position="9"/>
        <end position="139"/>
    </location>
</feature>
<dbReference type="EMBL" id="KZ452209">
    <property type="protein sequence ID" value="PKA48732.1"/>
    <property type="molecule type" value="Genomic_DNA"/>
</dbReference>
<name>A0A2H9ZZN1_9ASPA</name>
<gene>
    <name evidence="7" type="ORF">AXF42_Ash018674</name>
</gene>
<organism evidence="7 8">
    <name type="scientific">Apostasia shenzhenica</name>
    <dbReference type="NCBI Taxonomy" id="1088818"/>
    <lineage>
        <taxon>Eukaryota</taxon>
        <taxon>Viridiplantae</taxon>
        <taxon>Streptophyta</taxon>
        <taxon>Embryophyta</taxon>
        <taxon>Tracheophyta</taxon>
        <taxon>Spermatophyta</taxon>
        <taxon>Magnoliopsida</taxon>
        <taxon>Liliopsida</taxon>
        <taxon>Asparagales</taxon>
        <taxon>Orchidaceae</taxon>
        <taxon>Apostasioideae</taxon>
        <taxon>Apostasia</taxon>
    </lineage>
</organism>
<sequence>MPNLLVDRATSDMLIGPDWALNLEICDILNHNPGLAKDFVKGLKKRIRSKNSNVQLLALTLLETVVKNCGDIVHMHIADKGIPHAMVKIVKKKPDFHVKEKILGMINSWQEAFVGDSHGRYPQFIIAYHDLLRAGVVFPKRHERSTAPPFTPPQMKPRSTYSSSLKNCDKQSKMLEYDNKFQTLRYIFNIVL</sequence>
<comment type="similarity">
    <text evidence="2">Belongs to the TOM1 family.</text>
</comment>
<feature type="region of interest" description="Disordered" evidence="5">
    <location>
        <begin position="143"/>
        <end position="164"/>
    </location>
</feature>